<keyword evidence="10" id="KW-1185">Reference proteome</keyword>
<gene>
    <name evidence="9" type="ORF">GIY30_08320</name>
</gene>
<dbReference type="Gene3D" id="1.10.1740.10">
    <property type="match status" value="1"/>
</dbReference>
<dbReference type="InterPro" id="IPR014284">
    <property type="entry name" value="RNA_pol_sigma-70_dom"/>
</dbReference>
<keyword evidence="4" id="KW-0238">DNA-binding</keyword>
<comment type="similarity">
    <text evidence="1">Belongs to the sigma-70 factor family. ECF subfamily.</text>
</comment>
<dbReference type="PANTHER" id="PTHR43133">
    <property type="entry name" value="RNA POLYMERASE ECF-TYPE SIGMA FACTO"/>
    <property type="match status" value="1"/>
</dbReference>
<evidence type="ECO:0000256" key="6">
    <source>
        <dbReference type="SAM" id="MobiDB-lite"/>
    </source>
</evidence>
<comment type="caution">
    <text evidence="9">The sequence shown here is derived from an EMBL/GenBank/DDBJ whole genome shotgun (WGS) entry which is preliminary data.</text>
</comment>
<dbReference type="InterPro" id="IPR013325">
    <property type="entry name" value="RNA_pol_sigma_r2"/>
</dbReference>
<feature type="domain" description="RNA polymerase sigma-70 region 2" evidence="7">
    <location>
        <begin position="33"/>
        <end position="99"/>
    </location>
</feature>
<evidence type="ECO:0000259" key="8">
    <source>
        <dbReference type="Pfam" id="PF08281"/>
    </source>
</evidence>
<evidence type="ECO:0000259" key="7">
    <source>
        <dbReference type="Pfam" id="PF04542"/>
    </source>
</evidence>
<dbReference type="RefSeq" id="WP_160901557.1">
    <property type="nucleotide sequence ID" value="NZ_CP102850.1"/>
</dbReference>
<dbReference type="InterPro" id="IPR013324">
    <property type="entry name" value="RNA_pol_sigma_r3/r4-like"/>
</dbReference>
<dbReference type="InterPro" id="IPR013249">
    <property type="entry name" value="RNA_pol_sigma70_r4_t2"/>
</dbReference>
<feature type="compositionally biased region" description="Low complexity" evidence="6">
    <location>
        <begin position="350"/>
        <end position="365"/>
    </location>
</feature>
<reference evidence="9 10" key="1">
    <citation type="submission" date="2019-11" db="EMBL/GenBank/DDBJ databases">
        <title>Gordonia sp. nov., a novel actinobacterium isolated from mangrove soil in Hainan.</title>
        <authorList>
            <person name="Huang X."/>
            <person name="Xie Y."/>
            <person name="Chu X."/>
            <person name="Xiao K."/>
        </authorList>
    </citation>
    <scope>NUCLEOTIDE SEQUENCE [LARGE SCALE GENOMIC DNA]</scope>
    <source>
        <strain evidence="9 10">HNM0687</strain>
    </source>
</reference>
<protein>
    <submittedName>
        <fullName evidence="9">Sigma-70 family RNA polymerase sigma factor</fullName>
    </submittedName>
</protein>
<dbReference type="NCBIfam" id="TIGR02937">
    <property type="entry name" value="sigma70-ECF"/>
    <property type="match status" value="1"/>
</dbReference>
<keyword evidence="2" id="KW-0805">Transcription regulation</keyword>
<keyword evidence="3" id="KW-0731">Sigma factor</keyword>
<accession>A0A6L7GNC4</accession>
<dbReference type="Proteomes" id="UP000475545">
    <property type="component" value="Unassembled WGS sequence"/>
</dbReference>
<evidence type="ECO:0000256" key="3">
    <source>
        <dbReference type="ARBA" id="ARBA00023082"/>
    </source>
</evidence>
<dbReference type="Pfam" id="PF04542">
    <property type="entry name" value="Sigma70_r2"/>
    <property type="match status" value="1"/>
</dbReference>
<dbReference type="AlphaFoldDB" id="A0A6L7GNC4"/>
<feature type="compositionally biased region" description="Low complexity" evidence="6">
    <location>
        <begin position="394"/>
        <end position="417"/>
    </location>
</feature>
<dbReference type="Gene3D" id="1.10.10.10">
    <property type="entry name" value="Winged helix-like DNA-binding domain superfamily/Winged helix DNA-binding domain"/>
    <property type="match status" value="1"/>
</dbReference>
<evidence type="ECO:0000313" key="10">
    <source>
        <dbReference type="Proteomes" id="UP000475545"/>
    </source>
</evidence>
<dbReference type="InterPro" id="IPR007627">
    <property type="entry name" value="RNA_pol_sigma70_r2"/>
</dbReference>
<proteinExistence type="inferred from homology"/>
<organism evidence="9 10">
    <name type="scientific">Gordonia mangrovi</name>
    <dbReference type="NCBI Taxonomy" id="2665643"/>
    <lineage>
        <taxon>Bacteria</taxon>
        <taxon>Bacillati</taxon>
        <taxon>Actinomycetota</taxon>
        <taxon>Actinomycetes</taxon>
        <taxon>Mycobacteriales</taxon>
        <taxon>Gordoniaceae</taxon>
        <taxon>Gordonia</taxon>
    </lineage>
</organism>
<feature type="compositionally biased region" description="Pro residues" evidence="6">
    <location>
        <begin position="426"/>
        <end position="456"/>
    </location>
</feature>
<feature type="compositionally biased region" description="Polar residues" evidence="6">
    <location>
        <begin position="366"/>
        <end position="377"/>
    </location>
</feature>
<evidence type="ECO:0000256" key="4">
    <source>
        <dbReference type="ARBA" id="ARBA00023125"/>
    </source>
</evidence>
<evidence type="ECO:0000256" key="5">
    <source>
        <dbReference type="ARBA" id="ARBA00023163"/>
    </source>
</evidence>
<evidence type="ECO:0000256" key="1">
    <source>
        <dbReference type="ARBA" id="ARBA00010641"/>
    </source>
</evidence>
<dbReference type="SUPFAM" id="SSF88659">
    <property type="entry name" value="Sigma3 and sigma4 domains of RNA polymerase sigma factors"/>
    <property type="match status" value="1"/>
</dbReference>
<evidence type="ECO:0000256" key="2">
    <source>
        <dbReference type="ARBA" id="ARBA00023015"/>
    </source>
</evidence>
<dbReference type="CDD" id="cd06171">
    <property type="entry name" value="Sigma70_r4"/>
    <property type="match status" value="1"/>
</dbReference>
<dbReference type="EMBL" id="WMBR01000002">
    <property type="protein sequence ID" value="MXP21356.1"/>
    <property type="molecule type" value="Genomic_DNA"/>
</dbReference>
<dbReference type="PANTHER" id="PTHR43133:SF8">
    <property type="entry name" value="RNA POLYMERASE SIGMA FACTOR HI_1459-RELATED"/>
    <property type="match status" value="1"/>
</dbReference>
<dbReference type="SUPFAM" id="SSF88946">
    <property type="entry name" value="Sigma2 domain of RNA polymerase sigma factors"/>
    <property type="match status" value="1"/>
</dbReference>
<dbReference type="InterPro" id="IPR036388">
    <property type="entry name" value="WH-like_DNA-bd_sf"/>
</dbReference>
<sequence>MSVPLEAGGPGPADERLVAALRTGDMQALGAVYDRYGAALHTFAYSMVRSRERAADVTHDSFLVAVARIDQLRDPARLRPWLYAIVRSECLRMLRGAKRETVFTDWHDTADDDLPDADLHRQEIRELVRSALDGLSPKDREVVELSLRHDLDNTEIAAVLGVTPSHVTALTSRSRKALERSLGTLLVARAGGEGCDELTEMLRAWDGEFTPLWRKRIAKHVDNCATCTGERRRRFSPAAILVALPMLAAPIVLRERVVTDAEPVLAAYAHGAGDAHAASVPDAVDASGGQVASEAESTTMIAGQPAWDYPVAAPGGHRWWLWTTAAVTVLLAAGAIVAAVAVGTDEEVDPTPVVEVPTVEAVTPPRSATTVGPTSNPAGPVLPPPEVTSVPEGPSQSRTPSESSESVRPSVSSQPESGGRGEEPQPDPGAPDPDVPDPNVPEPAPDPDPAACPPLCGPTSGPAGPTLR</sequence>
<evidence type="ECO:0000313" key="9">
    <source>
        <dbReference type="EMBL" id="MXP21356.1"/>
    </source>
</evidence>
<dbReference type="Pfam" id="PF08281">
    <property type="entry name" value="Sigma70_r4_2"/>
    <property type="match status" value="1"/>
</dbReference>
<name>A0A6L7GNC4_9ACTN</name>
<dbReference type="InterPro" id="IPR039425">
    <property type="entry name" value="RNA_pol_sigma-70-like"/>
</dbReference>
<feature type="domain" description="RNA polymerase sigma factor 70 region 4 type 2" evidence="8">
    <location>
        <begin position="126"/>
        <end position="178"/>
    </location>
</feature>
<keyword evidence="5" id="KW-0804">Transcription</keyword>
<dbReference type="GO" id="GO:0006352">
    <property type="term" value="P:DNA-templated transcription initiation"/>
    <property type="evidence" value="ECO:0007669"/>
    <property type="project" value="InterPro"/>
</dbReference>
<dbReference type="GO" id="GO:0003677">
    <property type="term" value="F:DNA binding"/>
    <property type="evidence" value="ECO:0007669"/>
    <property type="project" value="UniProtKB-KW"/>
</dbReference>
<dbReference type="GO" id="GO:0016987">
    <property type="term" value="F:sigma factor activity"/>
    <property type="evidence" value="ECO:0007669"/>
    <property type="project" value="UniProtKB-KW"/>
</dbReference>
<feature type="region of interest" description="Disordered" evidence="6">
    <location>
        <begin position="346"/>
        <end position="468"/>
    </location>
</feature>